<name>A0A0D3IWI5_EMIH1</name>
<feature type="region of interest" description="Disordered" evidence="1">
    <location>
        <begin position="223"/>
        <end position="243"/>
    </location>
</feature>
<organism evidence="2 3">
    <name type="scientific">Emiliania huxleyi (strain CCMP1516)</name>
    <dbReference type="NCBI Taxonomy" id="280463"/>
    <lineage>
        <taxon>Eukaryota</taxon>
        <taxon>Haptista</taxon>
        <taxon>Haptophyta</taxon>
        <taxon>Prymnesiophyceae</taxon>
        <taxon>Isochrysidales</taxon>
        <taxon>Noelaerhabdaceae</taxon>
        <taxon>Emiliania</taxon>
    </lineage>
</organism>
<dbReference type="GeneID" id="17261881"/>
<evidence type="ECO:0000313" key="2">
    <source>
        <dbReference type="EnsemblProtists" id="EOD15620"/>
    </source>
</evidence>
<dbReference type="EnsemblProtists" id="EOD15620">
    <property type="protein sequence ID" value="EOD15620"/>
    <property type="gene ID" value="EMIHUDRAFT_436712"/>
</dbReference>
<evidence type="ECO:0000313" key="3">
    <source>
        <dbReference type="Proteomes" id="UP000013827"/>
    </source>
</evidence>
<feature type="region of interest" description="Disordered" evidence="1">
    <location>
        <begin position="185"/>
        <end position="205"/>
    </location>
</feature>
<dbReference type="AlphaFoldDB" id="A0A0D3IWI5"/>
<dbReference type="RefSeq" id="XP_005768049.1">
    <property type="nucleotide sequence ID" value="XM_005767992.1"/>
</dbReference>
<keyword evidence="3" id="KW-1185">Reference proteome</keyword>
<feature type="region of interest" description="Disordered" evidence="1">
    <location>
        <begin position="88"/>
        <end position="118"/>
    </location>
</feature>
<reference evidence="3" key="1">
    <citation type="journal article" date="2013" name="Nature">
        <title>Pan genome of the phytoplankton Emiliania underpins its global distribution.</title>
        <authorList>
            <person name="Read B.A."/>
            <person name="Kegel J."/>
            <person name="Klute M.J."/>
            <person name="Kuo A."/>
            <person name="Lefebvre S.C."/>
            <person name="Maumus F."/>
            <person name="Mayer C."/>
            <person name="Miller J."/>
            <person name="Monier A."/>
            <person name="Salamov A."/>
            <person name="Young J."/>
            <person name="Aguilar M."/>
            <person name="Claverie J.M."/>
            <person name="Frickenhaus S."/>
            <person name="Gonzalez K."/>
            <person name="Herman E.K."/>
            <person name="Lin Y.C."/>
            <person name="Napier J."/>
            <person name="Ogata H."/>
            <person name="Sarno A.F."/>
            <person name="Shmutz J."/>
            <person name="Schroeder D."/>
            <person name="de Vargas C."/>
            <person name="Verret F."/>
            <person name="von Dassow P."/>
            <person name="Valentin K."/>
            <person name="Van de Peer Y."/>
            <person name="Wheeler G."/>
            <person name="Dacks J.B."/>
            <person name="Delwiche C.F."/>
            <person name="Dyhrman S.T."/>
            <person name="Glockner G."/>
            <person name="John U."/>
            <person name="Richards T."/>
            <person name="Worden A.Z."/>
            <person name="Zhang X."/>
            <person name="Grigoriev I.V."/>
            <person name="Allen A.E."/>
            <person name="Bidle K."/>
            <person name="Borodovsky M."/>
            <person name="Bowler C."/>
            <person name="Brownlee C."/>
            <person name="Cock J.M."/>
            <person name="Elias M."/>
            <person name="Gladyshev V.N."/>
            <person name="Groth M."/>
            <person name="Guda C."/>
            <person name="Hadaegh A."/>
            <person name="Iglesias-Rodriguez M.D."/>
            <person name="Jenkins J."/>
            <person name="Jones B.M."/>
            <person name="Lawson T."/>
            <person name="Leese F."/>
            <person name="Lindquist E."/>
            <person name="Lobanov A."/>
            <person name="Lomsadze A."/>
            <person name="Malik S.B."/>
            <person name="Marsh M.E."/>
            <person name="Mackinder L."/>
            <person name="Mock T."/>
            <person name="Mueller-Roeber B."/>
            <person name="Pagarete A."/>
            <person name="Parker M."/>
            <person name="Probert I."/>
            <person name="Quesneville H."/>
            <person name="Raines C."/>
            <person name="Rensing S.A."/>
            <person name="Riano-Pachon D.M."/>
            <person name="Richier S."/>
            <person name="Rokitta S."/>
            <person name="Shiraiwa Y."/>
            <person name="Soanes D.M."/>
            <person name="van der Giezen M."/>
            <person name="Wahlund T.M."/>
            <person name="Williams B."/>
            <person name="Wilson W."/>
            <person name="Wolfe G."/>
            <person name="Wurch L.L."/>
        </authorList>
    </citation>
    <scope>NUCLEOTIDE SEQUENCE</scope>
</reference>
<reference evidence="2" key="2">
    <citation type="submission" date="2024-10" db="UniProtKB">
        <authorList>
            <consortium name="EnsemblProtists"/>
        </authorList>
    </citation>
    <scope>IDENTIFICATION</scope>
</reference>
<dbReference type="KEGG" id="ehx:EMIHUDRAFT_436712"/>
<dbReference type="HOGENOM" id="CLU_685933_0_0_1"/>
<proteinExistence type="predicted"/>
<dbReference type="Proteomes" id="UP000013827">
    <property type="component" value="Unassembled WGS sequence"/>
</dbReference>
<accession>A0A0D3IWI5</accession>
<sequence>MVASDFGAAATEMTRGLKEGLKEGGGQLVERGGAVTGTISSLAKESASGVGERLPPARHRRSRDGRRAVAEAGAVADVGTSTLALARPLAAGGGGGEEGEEEGAAAEEESGPPPPPELAPFEALRPAAWLDRLGGSASLGALEGLRDGALLRVQLQLARLPAASTPRIEAALDAIAVALESEASPAAANAPPPPPSRGGAPPPTRLKDAFAAALAPPVAELEDAVGRGGAAEGGLEGEEQSWTEEEGVARVHAYSARCFGQLATCALVVLRRFGLACQRAPTQTPLGLGEDAPAEAMLRGADWPFLSRAEQADWLATSVCAAAAHFADAVNRVSAASLGAEAARSCSAASDAAAFKRARRALCTAVHLDAGAALTLVHEAIGMLTPVLQEVALGDAAAAPNGGTQSADEGLC</sequence>
<feature type="compositionally biased region" description="Acidic residues" evidence="1">
    <location>
        <begin position="97"/>
        <end position="110"/>
    </location>
</feature>
<feature type="compositionally biased region" description="Pro residues" evidence="1">
    <location>
        <begin position="190"/>
        <end position="204"/>
    </location>
</feature>
<dbReference type="PaxDb" id="2903-EOD15620"/>
<feature type="region of interest" description="Disordered" evidence="1">
    <location>
        <begin position="40"/>
        <end position="73"/>
    </location>
</feature>
<evidence type="ECO:0000256" key="1">
    <source>
        <dbReference type="SAM" id="MobiDB-lite"/>
    </source>
</evidence>
<protein>
    <submittedName>
        <fullName evidence="2">Uncharacterized protein</fullName>
    </submittedName>
</protein>